<dbReference type="KEGG" id="plue:EWM63_19505"/>
<gene>
    <name evidence="1" type="ORF">EWM63_19505</name>
</gene>
<dbReference type="Proteomes" id="UP000290637">
    <property type="component" value="Chromosome"/>
</dbReference>
<evidence type="ECO:0000313" key="1">
    <source>
        <dbReference type="EMBL" id="QBE64911.1"/>
    </source>
</evidence>
<name>A0A4P6L058_9BURK</name>
<proteinExistence type="predicted"/>
<organism evidence="1 2">
    <name type="scientific">Pseudoduganella lutea</name>
    <dbReference type="NCBI Taxonomy" id="321985"/>
    <lineage>
        <taxon>Bacteria</taxon>
        <taxon>Pseudomonadati</taxon>
        <taxon>Pseudomonadota</taxon>
        <taxon>Betaproteobacteria</taxon>
        <taxon>Burkholderiales</taxon>
        <taxon>Oxalobacteraceae</taxon>
        <taxon>Telluria group</taxon>
        <taxon>Pseudoduganella</taxon>
    </lineage>
</organism>
<keyword evidence="2" id="KW-1185">Reference proteome</keyword>
<sequence length="164" mass="18811">MININFYFIFVALILLSSACSSKKEEGIYGFIEDDSLRNTIFPLHDFIDAEAEVVCVLDPYQSEFSKVDLESERFNKYLTSIAHVPKENYWSLMIASEAAIKKVDFSIARKRFLLTQFEIDRGVGEKLMFPQGFTPKKCAVARKATITKVKLKENIYLVFGEVE</sequence>
<dbReference type="RefSeq" id="WP_130188026.1">
    <property type="nucleotide sequence ID" value="NZ_CP035913.1"/>
</dbReference>
<dbReference type="AlphaFoldDB" id="A0A4P6L058"/>
<evidence type="ECO:0000313" key="2">
    <source>
        <dbReference type="Proteomes" id="UP000290637"/>
    </source>
</evidence>
<reference evidence="1 2" key="1">
    <citation type="submission" date="2019-02" db="EMBL/GenBank/DDBJ databases">
        <title>Draft Genome Sequences of Six Type Strains of the Genus Massilia.</title>
        <authorList>
            <person name="Miess H."/>
            <person name="Frediansyhah A."/>
            <person name="Gross H."/>
        </authorList>
    </citation>
    <scope>NUCLEOTIDE SEQUENCE [LARGE SCALE GENOMIC DNA]</scope>
    <source>
        <strain evidence="1 2">DSM 17473</strain>
    </source>
</reference>
<dbReference type="OrthoDB" id="8704121at2"/>
<accession>A0A4P6L058</accession>
<protein>
    <submittedName>
        <fullName evidence="1">Uncharacterized protein</fullName>
    </submittedName>
</protein>
<dbReference type="EMBL" id="CP035913">
    <property type="protein sequence ID" value="QBE64911.1"/>
    <property type="molecule type" value="Genomic_DNA"/>
</dbReference>